<evidence type="ECO:0000313" key="1">
    <source>
        <dbReference type="EMBL" id="KII68412.1"/>
    </source>
</evidence>
<comment type="caution">
    <text evidence="1">The sequence shown here is derived from an EMBL/GenBank/DDBJ whole genome shotgun (WGS) entry which is preliminary data.</text>
</comment>
<proteinExistence type="predicted"/>
<evidence type="ECO:0000313" key="2">
    <source>
        <dbReference type="Proteomes" id="UP000031668"/>
    </source>
</evidence>
<dbReference type="AlphaFoldDB" id="A0A0C2N3C7"/>
<organism evidence="1 2">
    <name type="scientific">Thelohanellus kitauei</name>
    <name type="common">Myxosporean</name>
    <dbReference type="NCBI Taxonomy" id="669202"/>
    <lineage>
        <taxon>Eukaryota</taxon>
        <taxon>Metazoa</taxon>
        <taxon>Cnidaria</taxon>
        <taxon>Myxozoa</taxon>
        <taxon>Myxosporea</taxon>
        <taxon>Bivalvulida</taxon>
        <taxon>Platysporina</taxon>
        <taxon>Myxobolidae</taxon>
        <taxon>Thelohanellus</taxon>
    </lineage>
</organism>
<dbReference type="Proteomes" id="UP000031668">
    <property type="component" value="Unassembled WGS sequence"/>
</dbReference>
<keyword evidence="2" id="KW-1185">Reference proteome</keyword>
<gene>
    <name evidence="1" type="ORF">RF11_07958</name>
</gene>
<dbReference type="EMBL" id="JWZT01002861">
    <property type="protein sequence ID" value="KII68412.1"/>
    <property type="molecule type" value="Genomic_DNA"/>
</dbReference>
<reference evidence="1 2" key="1">
    <citation type="journal article" date="2014" name="Genome Biol. Evol.">
        <title>The genome of the myxosporean Thelohanellus kitauei shows adaptations to nutrient acquisition within its fish host.</title>
        <authorList>
            <person name="Yang Y."/>
            <person name="Xiong J."/>
            <person name="Zhou Z."/>
            <person name="Huo F."/>
            <person name="Miao W."/>
            <person name="Ran C."/>
            <person name="Liu Y."/>
            <person name="Zhang J."/>
            <person name="Feng J."/>
            <person name="Wang M."/>
            <person name="Wang M."/>
            <person name="Wang L."/>
            <person name="Yao B."/>
        </authorList>
    </citation>
    <scope>NUCLEOTIDE SEQUENCE [LARGE SCALE GENOMIC DNA]</scope>
    <source>
        <strain evidence="1">Wuqing</strain>
    </source>
</reference>
<sequence>MFCDHEFYAKYVRSAVKYKKQERVFPRCLSAVRATLTITNSHRRFLSYPQTVIEEHYLQTHSTKNVPAIHLAFIIGHIYEKVFKNLQKSNMFYARAEDLTRNRKIAHNCNIVKEAIEKCNQLISNSLNSDTAVNQAIACFVELKSNANDAVPGSGSPNQSLDD</sequence>
<accession>A0A0C2N3C7</accession>
<name>A0A0C2N3C7_THEKT</name>
<protein>
    <submittedName>
        <fullName evidence="1">Uncharacterized protein</fullName>
    </submittedName>
</protein>